<dbReference type="Proteomes" id="UP000050525">
    <property type="component" value="Unassembled WGS sequence"/>
</dbReference>
<feature type="region of interest" description="Disordered" evidence="1">
    <location>
        <begin position="183"/>
        <end position="202"/>
    </location>
</feature>
<accession>A0A151PAV9</accession>
<evidence type="ECO:0000313" key="2">
    <source>
        <dbReference type="EMBL" id="KYO46231.1"/>
    </source>
</evidence>
<evidence type="ECO:0000313" key="3">
    <source>
        <dbReference type="Proteomes" id="UP000050525"/>
    </source>
</evidence>
<organism evidence="2 3">
    <name type="scientific">Alligator mississippiensis</name>
    <name type="common">American alligator</name>
    <dbReference type="NCBI Taxonomy" id="8496"/>
    <lineage>
        <taxon>Eukaryota</taxon>
        <taxon>Metazoa</taxon>
        <taxon>Chordata</taxon>
        <taxon>Craniata</taxon>
        <taxon>Vertebrata</taxon>
        <taxon>Euteleostomi</taxon>
        <taxon>Archelosauria</taxon>
        <taxon>Archosauria</taxon>
        <taxon>Crocodylia</taxon>
        <taxon>Alligatoridae</taxon>
        <taxon>Alligatorinae</taxon>
        <taxon>Alligator</taxon>
    </lineage>
</organism>
<keyword evidence="3" id="KW-1185">Reference proteome</keyword>
<gene>
    <name evidence="2" type="ORF">Y1Q_0021768</name>
</gene>
<proteinExistence type="predicted"/>
<dbReference type="EMBL" id="AKHW03000533">
    <property type="protein sequence ID" value="KYO46231.1"/>
    <property type="molecule type" value="Genomic_DNA"/>
</dbReference>
<dbReference type="AlphaFoldDB" id="A0A151PAV9"/>
<comment type="caution">
    <text evidence="2">The sequence shown here is derived from an EMBL/GenBank/DDBJ whole genome shotgun (WGS) entry which is preliminary data.</text>
</comment>
<evidence type="ECO:0000256" key="1">
    <source>
        <dbReference type="SAM" id="MobiDB-lite"/>
    </source>
</evidence>
<reference evidence="2 3" key="1">
    <citation type="journal article" date="2012" name="Genome Biol.">
        <title>Sequencing three crocodilian genomes to illuminate the evolution of archosaurs and amniotes.</title>
        <authorList>
            <person name="St John J.A."/>
            <person name="Braun E.L."/>
            <person name="Isberg S.R."/>
            <person name="Miles L.G."/>
            <person name="Chong A.Y."/>
            <person name="Gongora J."/>
            <person name="Dalzell P."/>
            <person name="Moran C."/>
            <person name="Bed'hom B."/>
            <person name="Abzhanov A."/>
            <person name="Burgess S.C."/>
            <person name="Cooksey A.M."/>
            <person name="Castoe T.A."/>
            <person name="Crawford N.G."/>
            <person name="Densmore L.D."/>
            <person name="Drew J.C."/>
            <person name="Edwards S.V."/>
            <person name="Faircloth B.C."/>
            <person name="Fujita M.K."/>
            <person name="Greenwold M.J."/>
            <person name="Hoffmann F.G."/>
            <person name="Howard J.M."/>
            <person name="Iguchi T."/>
            <person name="Janes D.E."/>
            <person name="Khan S.Y."/>
            <person name="Kohno S."/>
            <person name="de Koning A.J."/>
            <person name="Lance S.L."/>
            <person name="McCarthy F.M."/>
            <person name="McCormack J.E."/>
            <person name="Merchant M.E."/>
            <person name="Peterson D.G."/>
            <person name="Pollock D.D."/>
            <person name="Pourmand N."/>
            <person name="Raney B.J."/>
            <person name="Roessler K.A."/>
            <person name="Sanford J.R."/>
            <person name="Sawyer R.H."/>
            <person name="Schmidt C.J."/>
            <person name="Triplett E.W."/>
            <person name="Tuberville T.D."/>
            <person name="Venegas-Anaya M."/>
            <person name="Howard J.T."/>
            <person name="Jarvis E.D."/>
            <person name="Guillette L.J.Jr."/>
            <person name="Glenn T.C."/>
            <person name="Green R.E."/>
            <person name="Ray D.A."/>
        </authorList>
    </citation>
    <scope>NUCLEOTIDE SEQUENCE [LARGE SCALE GENOMIC DNA]</scope>
    <source>
        <strain evidence="2">KSC_2009_1</strain>
    </source>
</reference>
<name>A0A151PAV9_ALLMI</name>
<sequence>MSQLWQRWTQDYTILLDWLMMASEDQLVNTWAWWVKNMAHQDMLDQVDQEFQMQLLVLEREQVEALWKQTVVLAREMQATDDECQVLETVLALAVIFVPPTAQPQTLALPGPWQATHCPAAGCLHQLCTPVPGPTLGPNHLALLPGPRPTIHSSSMRVQSQSCLQQGQDCMLALLALDTGCQRGKPPEQGDHQLPSPLGIDF</sequence>
<protein>
    <submittedName>
        <fullName evidence="2">Uncharacterized protein</fullName>
    </submittedName>
</protein>